<dbReference type="Pfam" id="PF10032">
    <property type="entry name" value="Pho88"/>
    <property type="match status" value="1"/>
</dbReference>
<keyword evidence="1" id="KW-0812">Transmembrane</keyword>
<reference evidence="2 3" key="1">
    <citation type="submission" date="2024-04" db="EMBL/GenBank/DDBJ databases">
        <title>Symmetric and asymmetric DNA N6-adenine methylation regulates different biological responses in Mucorales.</title>
        <authorList>
            <consortium name="Lawrence Berkeley National Laboratory"/>
            <person name="Lax C."/>
            <person name="Mondo S.J."/>
            <person name="Osorio-Concepcion M."/>
            <person name="Muszewska A."/>
            <person name="Corrochano-Luque M."/>
            <person name="Gutierrez G."/>
            <person name="Riley R."/>
            <person name="Lipzen A."/>
            <person name="Guo J."/>
            <person name="Hundley H."/>
            <person name="Amirebrahimi M."/>
            <person name="Ng V."/>
            <person name="Lorenzo-Gutierrez D."/>
            <person name="Binder U."/>
            <person name="Yang J."/>
            <person name="Song Y."/>
            <person name="Canovas D."/>
            <person name="Navarro E."/>
            <person name="Freitag M."/>
            <person name="Gabaldon T."/>
            <person name="Grigoriev I.V."/>
            <person name="Corrochano L.M."/>
            <person name="Nicolas F.E."/>
            <person name="Garre V."/>
        </authorList>
    </citation>
    <scope>NUCLEOTIDE SEQUENCE [LARGE SCALE GENOMIC DNA]</scope>
    <source>
        <strain evidence="2 3">L51</strain>
    </source>
</reference>
<protein>
    <submittedName>
        <fullName evidence="2">Phosphate transport-domain-containing protein</fullName>
    </submittedName>
</protein>
<feature type="transmembrane region" description="Helical" evidence="1">
    <location>
        <begin position="46"/>
        <end position="73"/>
    </location>
</feature>
<gene>
    <name evidence="2" type="ORF">J3Q64DRAFT_1692548</name>
</gene>
<dbReference type="EMBL" id="JBCLYO010000001">
    <property type="protein sequence ID" value="KAL0096085.1"/>
    <property type="molecule type" value="Genomic_DNA"/>
</dbReference>
<name>A0ABR3BEV1_PHYBL</name>
<keyword evidence="1" id="KW-1133">Transmembrane helix</keyword>
<keyword evidence="3" id="KW-1185">Reference proteome</keyword>
<dbReference type="PANTHER" id="PTHR28112">
    <property type="entry name" value="SRP-INDEPENDENT TARGETING PROTEIN 3"/>
    <property type="match status" value="1"/>
</dbReference>
<evidence type="ECO:0000256" key="1">
    <source>
        <dbReference type="SAM" id="Phobius"/>
    </source>
</evidence>
<dbReference type="Proteomes" id="UP001448207">
    <property type="component" value="Unassembled WGS sequence"/>
</dbReference>
<evidence type="ECO:0000313" key="3">
    <source>
        <dbReference type="Proteomes" id="UP001448207"/>
    </source>
</evidence>
<keyword evidence="1" id="KW-0472">Membrane</keyword>
<evidence type="ECO:0000313" key="2">
    <source>
        <dbReference type="EMBL" id="KAL0096085.1"/>
    </source>
</evidence>
<organism evidence="2 3">
    <name type="scientific">Phycomyces blakesleeanus</name>
    <dbReference type="NCBI Taxonomy" id="4837"/>
    <lineage>
        <taxon>Eukaryota</taxon>
        <taxon>Fungi</taxon>
        <taxon>Fungi incertae sedis</taxon>
        <taxon>Mucoromycota</taxon>
        <taxon>Mucoromycotina</taxon>
        <taxon>Mucoromycetes</taxon>
        <taxon>Mucorales</taxon>
        <taxon>Phycomycetaceae</taxon>
        <taxon>Phycomyces</taxon>
    </lineage>
</organism>
<proteinExistence type="predicted"/>
<dbReference type="PANTHER" id="PTHR28112:SF1">
    <property type="entry name" value="SRP-INDEPENDENT TARGETING PROTEIN 3"/>
    <property type="match status" value="1"/>
</dbReference>
<accession>A0ABR3BEV1</accession>
<comment type="caution">
    <text evidence="2">The sequence shown here is derived from an EMBL/GenBank/DDBJ whole genome shotgun (WGS) entry which is preliminary data.</text>
</comment>
<feature type="transmembrane region" description="Helical" evidence="1">
    <location>
        <begin position="93"/>
        <end position="113"/>
    </location>
</feature>
<dbReference type="InterPro" id="IPR012098">
    <property type="entry name" value="SND3_fun"/>
</dbReference>
<sequence>MFIPRDIQVFGPTNKFTSKGVFVCVCDCPNELYAHRIVQFVQVYVYYTYIIIIMGSPSFLSSPMFNIAFMLGSMQLAKKVDWEDPQTLFLARVGYYGAQVLVIAMSYLLITLIKKKNDTTPLRYVNQPKPSLGSPSGGAAETVETTVAEYDISQVKQFIQSTATSILMISVMHWQFKFTQPLLLQSILPIKNLLTHKEALIHLWGDAPEGALQRPFAAENPLGALMGALGGGAATEAAAEDNHEKKE</sequence>